<reference evidence="2" key="2">
    <citation type="submission" date="2015-03" db="EMBL/GenBank/DDBJ databases">
        <authorList>
            <person name="Chow C.-E.T."/>
            <person name="Winget D.M."/>
            <person name="White R.A.III."/>
            <person name="Hallam S.J."/>
            <person name="Suttle C.A."/>
        </authorList>
    </citation>
    <scope>NUCLEOTIDE SEQUENCE</scope>
    <source>
        <strain evidence="2">Oxic1_7</strain>
    </source>
</reference>
<keyword evidence="1" id="KW-0472">Membrane</keyword>
<evidence type="ECO:0000313" key="2">
    <source>
        <dbReference type="EMBL" id="AKH48303.1"/>
    </source>
</evidence>
<accession>A0A0F7L9N3</accession>
<feature type="transmembrane region" description="Helical" evidence="1">
    <location>
        <begin position="42"/>
        <end position="69"/>
    </location>
</feature>
<reference evidence="2" key="1">
    <citation type="journal article" date="2015" name="Front. Microbiol.">
        <title>Combining genomic sequencing methods to explore viral diversity and reveal potential virus-host interactions.</title>
        <authorList>
            <person name="Chow C.E."/>
            <person name="Winget D.M."/>
            <person name="White R.A.III."/>
            <person name="Hallam S.J."/>
            <person name="Suttle C.A."/>
        </authorList>
    </citation>
    <scope>NUCLEOTIDE SEQUENCE</scope>
    <source>
        <strain evidence="2">Oxic1_7</strain>
    </source>
</reference>
<keyword evidence="1" id="KW-0812">Transmembrane</keyword>
<proteinExistence type="predicted"/>
<dbReference type="EMBL" id="KR029602">
    <property type="protein sequence ID" value="AKH48303.1"/>
    <property type="molecule type" value="Genomic_DNA"/>
</dbReference>
<keyword evidence="1" id="KW-1133">Transmembrane helix</keyword>
<sequence>MMCFAIAKSSSMLGMSLTRNTNPNLDSNESGRLMFSLIDSSGFHLLFFGLPAAIIDTLTSHVMSMPIFLRLNF</sequence>
<organism evidence="2">
    <name type="scientific">uncultured marine virus</name>
    <dbReference type="NCBI Taxonomy" id="186617"/>
    <lineage>
        <taxon>Viruses</taxon>
        <taxon>environmental samples</taxon>
    </lineage>
</organism>
<protein>
    <submittedName>
        <fullName evidence="2">Uncharacterized protein</fullName>
    </submittedName>
</protein>
<evidence type="ECO:0000256" key="1">
    <source>
        <dbReference type="SAM" id="Phobius"/>
    </source>
</evidence>
<name>A0A0F7L9N3_9VIRU</name>